<feature type="coiled-coil region" evidence="1">
    <location>
        <begin position="27"/>
        <end position="61"/>
    </location>
</feature>
<evidence type="ECO:0000313" key="2">
    <source>
        <dbReference type="EMBL" id="OUP55503.1"/>
    </source>
</evidence>
<keyword evidence="1" id="KW-0175">Coiled coil</keyword>
<accession>A0A1Y4LFP6</accession>
<evidence type="ECO:0000256" key="1">
    <source>
        <dbReference type="SAM" id="Coils"/>
    </source>
</evidence>
<evidence type="ECO:0000313" key="3">
    <source>
        <dbReference type="Proteomes" id="UP000195326"/>
    </source>
</evidence>
<organism evidence="2 3">
    <name type="scientific">Butyricicoccus pullicaecorum</name>
    <dbReference type="NCBI Taxonomy" id="501571"/>
    <lineage>
        <taxon>Bacteria</taxon>
        <taxon>Bacillati</taxon>
        <taxon>Bacillota</taxon>
        <taxon>Clostridia</taxon>
        <taxon>Eubacteriales</taxon>
        <taxon>Butyricicoccaceae</taxon>
        <taxon>Butyricicoccus</taxon>
    </lineage>
</organism>
<gene>
    <name evidence="2" type="ORF">B5F15_14600</name>
</gene>
<protein>
    <submittedName>
        <fullName evidence="2">Uncharacterized protein</fullName>
    </submittedName>
</protein>
<dbReference type="Proteomes" id="UP000195326">
    <property type="component" value="Unassembled WGS sequence"/>
</dbReference>
<reference evidence="3" key="1">
    <citation type="submission" date="2017-04" db="EMBL/GenBank/DDBJ databases">
        <title>Function of individual gut microbiota members based on whole genome sequencing of pure cultures obtained from chicken caecum.</title>
        <authorList>
            <person name="Medvecky M."/>
            <person name="Cejkova D."/>
            <person name="Polansky O."/>
            <person name="Karasova D."/>
            <person name="Kubasova T."/>
            <person name="Cizek A."/>
            <person name="Rychlik I."/>
        </authorList>
    </citation>
    <scope>NUCLEOTIDE SEQUENCE [LARGE SCALE GENOMIC DNA]</scope>
    <source>
        <strain evidence="3">An179</strain>
    </source>
</reference>
<name>A0A1Y4LFP6_9FIRM</name>
<proteinExistence type="predicted"/>
<dbReference type="EMBL" id="NFKL01000026">
    <property type="protein sequence ID" value="OUP55503.1"/>
    <property type="molecule type" value="Genomic_DNA"/>
</dbReference>
<comment type="caution">
    <text evidence="2">The sequence shown here is derived from an EMBL/GenBank/DDBJ whole genome shotgun (WGS) entry which is preliminary data.</text>
</comment>
<sequence>MDVAQIAKYTQQQAVAAWVDYLNQLRLNELLAKLAAQDINLEQALAELQKMKTAIASVIETGKMRGGTKGAHGFIAEIAEVYIRNARNLIKGLDSVYKWVNNNGPADILRNSTEIQQKFVQAGGHFGLEAIKAHIEKYPNFLQKGGKYQIPKDFYDELQRILSLSQEEAVKESAQTYRLWKWVQAFFKNNPQISMDDIEPSVNTYAAVQTGKIKETVNEEEARIKAEDKKCRKEAYEASKPTLREGAKAAGTSAAMEGGMAFCIGVWKKRKQGKHLADFTAKDWNEVGIDTAKGTLQGGIRGGTIYAMTNFTATPAAVANALVTASFGIVAQAYQLQQGNISADDFLVNSEVLCLDVSVSAVASILGQTLIPVPVLGAIIGNMAGMFMYQIAKDHLSEKEQILIANYQHTFTSLNKMLDNRYHELISQLKKELAKYTSVLELAFDKDVNIAFAGSIAFADYVGVPTEQVLRTKQDIDQYFLN</sequence>
<dbReference type="AlphaFoldDB" id="A0A1Y4LFP6"/>
<dbReference type="RefSeq" id="WP_087415838.1">
    <property type="nucleotide sequence ID" value="NZ_NFKL01000026.1"/>
</dbReference>